<organism evidence="3 4">
    <name type="scientific">Sphingomonas leidyi</name>
    <dbReference type="NCBI Taxonomy" id="68569"/>
    <lineage>
        <taxon>Bacteria</taxon>
        <taxon>Pseudomonadati</taxon>
        <taxon>Pseudomonadota</taxon>
        <taxon>Alphaproteobacteria</taxon>
        <taxon>Sphingomonadales</taxon>
        <taxon>Sphingomonadaceae</taxon>
        <taxon>Sphingomonas</taxon>
    </lineage>
</organism>
<dbReference type="EMBL" id="JAASQV010000001">
    <property type="protein sequence ID" value="NIJ64749.1"/>
    <property type="molecule type" value="Genomic_DNA"/>
</dbReference>
<reference evidence="3 4" key="1">
    <citation type="submission" date="2020-03" db="EMBL/GenBank/DDBJ databases">
        <title>Genomic Encyclopedia of Type Strains, Phase IV (KMG-IV): sequencing the most valuable type-strain genomes for metagenomic binning, comparative biology and taxonomic classification.</title>
        <authorList>
            <person name="Goeker M."/>
        </authorList>
    </citation>
    <scope>NUCLEOTIDE SEQUENCE [LARGE SCALE GENOMIC DNA]</scope>
    <source>
        <strain evidence="3 4">DSM 4733</strain>
    </source>
</reference>
<evidence type="ECO:0000313" key="3">
    <source>
        <dbReference type="EMBL" id="NIJ64749.1"/>
    </source>
</evidence>
<evidence type="ECO:0000259" key="2">
    <source>
        <dbReference type="Pfam" id="PF03703"/>
    </source>
</evidence>
<evidence type="ECO:0000313" key="4">
    <source>
        <dbReference type="Proteomes" id="UP000564677"/>
    </source>
</evidence>
<proteinExistence type="predicted"/>
<evidence type="ECO:0000256" key="1">
    <source>
        <dbReference type="SAM" id="Phobius"/>
    </source>
</evidence>
<dbReference type="RefSeq" id="WP_167299081.1">
    <property type="nucleotide sequence ID" value="NZ_JAASQV010000001.1"/>
</dbReference>
<comment type="caution">
    <text evidence="3">The sequence shown here is derived from an EMBL/GenBank/DDBJ whole genome shotgun (WGS) entry which is preliminary data.</text>
</comment>
<name>A0A7X5UYR2_9SPHN</name>
<dbReference type="AlphaFoldDB" id="A0A7X5UYR2"/>
<gene>
    <name evidence="3" type="ORF">FHR20_001680</name>
</gene>
<dbReference type="InterPro" id="IPR005182">
    <property type="entry name" value="YdbS-like_PH"/>
</dbReference>
<feature type="domain" description="YdbS-like PH" evidence="2">
    <location>
        <begin position="70"/>
        <end position="149"/>
    </location>
</feature>
<dbReference type="Proteomes" id="UP000564677">
    <property type="component" value="Unassembled WGS sequence"/>
</dbReference>
<keyword evidence="1" id="KW-0812">Transmembrane</keyword>
<dbReference type="PANTHER" id="PTHR34473:SF3">
    <property type="entry name" value="TRANSMEMBRANE PROTEIN-RELATED"/>
    <property type="match status" value="1"/>
</dbReference>
<dbReference type="Pfam" id="PF03703">
    <property type="entry name" value="bPH_2"/>
    <property type="match status" value="1"/>
</dbReference>
<keyword evidence="1" id="KW-0472">Membrane</keyword>
<feature type="transmembrane region" description="Helical" evidence="1">
    <location>
        <begin position="21"/>
        <end position="40"/>
    </location>
</feature>
<keyword evidence="4" id="KW-1185">Reference proteome</keyword>
<dbReference type="PANTHER" id="PTHR34473">
    <property type="entry name" value="UPF0699 TRANSMEMBRANE PROTEIN YDBS"/>
    <property type="match status" value="1"/>
</dbReference>
<feature type="transmembrane region" description="Helical" evidence="1">
    <location>
        <begin position="46"/>
        <end position="65"/>
    </location>
</feature>
<sequence length="159" mass="17507">MTLAIVPLMPLERGQLHVIRLRAVRTALILLAAAVAGEFFVPELPMPGAILAPALLVALWIAGFAPRRRWRRWGYAFTGGELHVEHGLWTRVHTIVPTLRVQHIDVAQDVLERLFGVATLVLHTAGTDTNVVILPGIARSTAEEIRDAIRERIGGAQHD</sequence>
<keyword evidence="1" id="KW-1133">Transmembrane helix</keyword>
<protein>
    <recommendedName>
        <fullName evidence="2">YdbS-like PH domain-containing protein</fullName>
    </recommendedName>
</protein>
<accession>A0A7X5UYR2</accession>